<dbReference type="Proteomes" id="UP000234789">
    <property type="component" value="Unassembled WGS sequence"/>
</dbReference>
<dbReference type="InterPro" id="IPR010982">
    <property type="entry name" value="Lambda_DNA-bd_dom_sf"/>
</dbReference>
<name>A0A2N5N4W3_9BACL</name>
<dbReference type="PANTHER" id="PTHR30146:SF109">
    <property type="entry name" value="HTH-TYPE TRANSCRIPTIONAL REGULATOR GALS"/>
    <property type="match status" value="1"/>
</dbReference>
<evidence type="ECO:0000259" key="4">
    <source>
        <dbReference type="PROSITE" id="PS50932"/>
    </source>
</evidence>
<reference evidence="5 6" key="1">
    <citation type="submission" date="2017-05" db="EMBL/GenBank/DDBJ databases">
        <title>Functional genome analysis of Paenibacillus pasadenensis strain R16: insights on endophytic life style and antifungal activity.</title>
        <authorList>
            <person name="Passera A."/>
            <person name="Marcolungo L."/>
            <person name="Casati P."/>
            <person name="Brasca M."/>
            <person name="Quaglino F."/>
            <person name="Delledonne M."/>
        </authorList>
    </citation>
    <scope>NUCLEOTIDE SEQUENCE [LARGE SCALE GENOMIC DNA]</scope>
    <source>
        <strain evidence="5 6">R16</strain>
    </source>
</reference>
<organism evidence="5 6">
    <name type="scientific">Paenibacillus pasadenensis</name>
    <dbReference type="NCBI Taxonomy" id="217090"/>
    <lineage>
        <taxon>Bacteria</taxon>
        <taxon>Bacillati</taxon>
        <taxon>Bacillota</taxon>
        <taxon>Bacilli</taxon>
        <taxon>Bacillales</taxon>
        <taxon>Paenibacillaceae</taxon>
        <taxon>Paenibacillus</taxon>
    </lineage>
</organism>
<dbReference type="PROSITE" id="PS50932">
    <property type="entry name" value="HTH_LACI_2"/>
    <property type="match status" value="1"/>
</dbReference>
<evidence type="ECO:0000256" key="1">
    <source>
        <dbReference type="ARBA" id="ARBA00023015"/>
    </source>
</evidence>
<dbReference type="SUPFAM" id="SSF53822">
    <property type="entry name" value="Periplasmic binding protein-like I"/>
    <property type="match status" value="1"/>
</dbReference>
<evidence type="ECO:0000313" key="5">
    <source>
        <dbReference type="EMBL" id="PLT45378.1"/>
    </source>
</evidence>
<comment type="caution">
    <text evidence="5">The sequence shown here is derived from an EMBL/GenBank/DDBJ whole genome shotgun (WGS) entry which is preliminary data.</text>
</comment>
<protein>
    <submittedName>
        <fullName evidence="5">Ribose operon repressor</fullName>
    </submittedName>
</protein>
<dbReference type="Gene3D" id="3.40.50.2300">
    <property type="match status" value="2"/>
</dbReference>
<keyword evidence="3" id="KW-0804">Transcription</keyword>
<proteinExistence type="predicted"/>
<gene>
    <name evidence="5" type="ORF">B8V81_3809</name>
</gene>
<dbReference type="Gene3D" id="1.10.260.40">
    <property type="entry name" value="lambda repressor-like DNA-binding domains"/>
    <property type="match status" value="1"/>
</dbReference>
<dbReference type="InterPro" id="IPR000843">
    <property type="entry name" value="HTH_LacI"/>
</dbReference>
<keyword evidence="6" id="KW-1185">Reference proteome</keyword>
<evidence type="ECO:0000256" key="2">
    <source>
        <dbReference type="ARBA" id="ARBA00023125"/>
    </source>
</evidence>
<dbReference type="CDD" id="cd06267">
    <property type="entry name" value="PBP1_LacI_sugar_binding-like"/>
    <property type="match status" value="1"/>
</dbReference>
<dbReference type="EMBL" id="NFEZ01000004">
    <property type="protein sequence ID" value="PLT45378.1"/>
    <property type="molecule type" value="Genomic_DNA"/>
</dbReference>
<keyword evidence="2" id="KW-0238">DNA-binding</keyword>
<dbReference type="Pfam" id="PF00356">
    <property type="entry name" value="LacI"/>
    <property type="match status" value="1"/>
</dbReference>
<dbReference type="GO" id="GO:0003700">
    <property type="term" value="F:DNA-binding transcription factor activity"/>
    <property type="evidence" value="ECO:0007669"/>
    <property type="project" value="TreeGrafter"/>
</dbReference>
<evidence type="ECO:0000256" key="3">
    <source>
        <dbReference type="ARBA" id="ARBA00023163"/>
    </source>
</evidence>
<dbReference type="GO" id="GO:0000976">
    <property type="term" value="F:transcription cis-regulatory region binding"/>
    <property type="evidence" value="ECO:0007669"/>
    <property type="project" value="TreeGrafter"/>
</dbReference>
<evidence type="ECO:0000313" key="6">
    <source>
        <dbReference type="Proteomes" id="UP000234789"/>
    </source>
</evidence>
<accession>A0A2N5N4W3</accession>
<dbReference type="RefSeq" id="WP_028599534.1">
    <property type="nucleotide sequence ID" value="NZ_BIMM01000002.1"/>
</dbReference>
<dbReference type="SMART" id="SM00354">
    <property type="entry name" value="HTH_LACI"/>
    <property type="match status" value="1"/>
</dbReference>
<dbReference type="AlphaFoldDB" id="A0A2N5N4W3"/>
<sequence>MKPSIFDVAKRSGLSVVTVSRVLNGSGNVREKNRLKVQQAMKELGYRPNSAAQSLAKGKTGVVGLLLSTLQDSVFDAIVKSVHDELAGHGYFLALSVSPSCREPGSSFLMERDRVDGMIILSPTWEDELIPDLERKGIPYSIIDNQNPAYDLSAVQVGHYSGGYAAGKHLVELGHSSIAHLSGPSNYKSTIDRQNGFLKALAEHGLEPVFIEEGTYSMDTGYEAAKRWLAEGRLPEALFCGDDYIAVGVLNALQEAGLAIPRDLSLVGYDDQNLATLLHPKLTTVAQPVLEIARSAVDGLLAQMEGREAPPPVVLRPELVVRESTAPPLSAWKENSV</sequence>
<dbReference type="SUPFAM" id="SSF47413">
    <property type="entry name" value="lambda repressor-like DNA-binding domains"/>
    <property type="match status" value="1"/>
</dbReference>
<keyword evidence="1" id="KW-0805">Transcription regulation</keyword>
<dbReference type="CDD" id="cd01392">
    <property type="entry name" value="HTH_LacI"/>
    <property type="match status" value="1"/>
</dbReference>
<feature type="domain" description="HTH lacI-type" evidence="4">
    <location>
        <begin position="3"/>
        <end position="57"/>
    </location>
</feature>
<dbReference type="Pfam" id="PF13377">
    <property type="entry name" value="Peripla_BP_3"/>
    <property type="match status" value="1"/>
</dbReference>
<dbReference type="OrthoDB" id="9775106at2"/>
<dbReference type="PANTHER" id="PTHR30146">
    <property type="entry name" value="LACI-RELATED TRANSCRIPTIONAL REPRESSOR"/>
    <property type="match status" value="1"/>
</dbReference>
<dbReference type="InterPro" id="IPR046335">
    <property type="entry name" value="LacI/GalR-like_sensor"/>
</dbReference>
<dbReference type="InterPro" id="IPR028082">
    <property type="entry name" value="Peripla_BP_I"/>
</dbReference>